<evidence type="ECO:0000256" key="2">
    <source>
        <dbReference type="SAM" id="SignalP"/>
    </source>
</evidence>
<keyword evidence="1" id="KW-1133">Transmembrane helix</keyword>
<sequence>MLMMLEILVLYSTIVSVSLGQDPFFLLSGPPSKVIYRLDKTTKAYTDIPITQQQPSSVQYDRGTERIFFGATDEIHVYSIRLDGSDSMEEANAGMYAPAITIDDNRRYLFVYSRGSTSTIMQIKLAEDPLMRYSRVIDNPTNNITHIAADPATGTLFLGSDEGVYACSYNGTETVIALNSSASSNGITFDDNYIYAIRGNIIWRINRSSNEAKQLFTISYKTNQAAQGLAAAGGHLYFALNYCDQGAASQECDTYVYRLLKDGSQYEAFSPLIRTAYCSMLKLVYVTPFQRNVSTTSPCQEDITGACIHIVDDNYSDDSSASNNTLVICLLVVLVFVCLVSIGFFFCWKKMSKFQMSGNSDETINETLHSGHYMELTEEQKF</sequence>
<keyword evidence="4" id="KW-1185">Reference proteome</keyword>
<dbReference type="InterPro" id="IPR011042">
    <property type="entry name" value="6-blade_b-propeller_TolB-like"/>
</dbReference>
<gene>
    <name evidence="3" type="ORF">KP79_PYT13022</name>
</gene>
<dbReference type="Proteomes" id="UP000242188">
    <property type="component" value="Unassembled WGS sequence"/>
</dbReference>
<keyword evidence="1" id="KW-0472">Membrane</keyword>
<evidence type="ECO:0000313" key="4">
    <source>
        <dbReference type="Proteomes" id="UP000242188"/>
    </source>
</evidence>
<proteinExistence type="predicted"/>
<evidence type="ECO:0000313" key="3">
    <source>
        <dbReference type="EMBL" id="OWF44965.1"/>
    </source>
</evidence>
<evidence type="ECO:0000256" key="1">
    <source>
        <dbReference type="SAM" id="Phobius"/>
    </source>
</evidence>
<feature type="signal peptide" evidence="2">
    <location>
        <begin position="1"/>
        <end position="20"/>
    </location>
</feature>
<dbReference type="AlphaFoldDB" id="A0A210Q8C7"/>
<dbReference type="Gene3D" id="2.120.10.30">
    <property type="entry name" value="TolB, C-terminal domain"/>
    <property type="match status" value="1"/>
</dbReference>
<keyword evidence="1" id="KW-0812">Transmembrane</keyword>
<name>A0A210Q8C7_MIZYE</name>
<accession>A0A210Q8C7</accession>
<dbReference type="EMBL" id="NEDP02004644">
    <property type="protein sequence ID" value="OWF44965.1"/>
    <property type="molecule type" value="Genomic_DNA"/>
</dbReference>
<comment type="caution">
    <text evidence="3">The sequence shown here is derived from an EMBL/GenBank/DDBJ whole genome shotgun (WGS) entry which is preliminary data.</text>
</comment>
<protein>
    <submittedName>
        <fullName evidence="3">Uncharacterized protein</fullName>
    </submittedName>
</protein>
<dbReference type="SUPFAM" id="SSF63825">
    <property type="entry name" value="YWTD domain"/>
    <property type="match status" value="1"/>
</dbReference>
<reference evidence="3 4" key="1">
    <citation type="journal article" date="2017" name="Nat. Ecol. Evol.">
        <title>Scallop genome provides insights into evolution of bilaterian karyotype and development.</title>
        <authorList>
            <person name="Wang S."/>
            <person name="Zhang J."/>
            <person name="Jiao W."/>
            <person name="Li J."/>
            <person name="Xun X."/>
            <person name="Sun Y."/>
            <person name="Guo X."/>
            <person name="Huan P."/>
            <person name="Dong B."/>
            <person name="Zhang L."/>
            <person name="Hu X."/>
            <person name="Sun X."/>
            <person name="Wang J."/>
            <person name="Zhao C."/>
            <person name="Wang Y."/>
            <person name="Wang D."/>
            <person name="Huang X."/>
            <person name="Wang R."/>
            <person name="Lv J."/>
            <person name="Li Y."/>
            <person name="Zhang Z."/>
            <person name="Liu B."/>
            <person name="Lu W."/>
            <person name="Hui Y."/>
            <person name="Liang J."/>
            <person name="Zhou Z."/>
            <person name="Hou R."/>
            <person name="Li X."/>
            <person name="Liu Y."/>
            <person name="Li H."/>
            <person name="Ning X."/>
            <person name="Lin Y."/>
            <person name="Zhao L."/>
            <person name="Xing Q."/>
            <person name="Dou J."/>
            <person name="Li Y."/>
            <person name="Mao J."/>
            <person name="Guo H."/>
            <person name="Dou H."/>
            <person name="Li T."/>
            <person name="Mu C."/>
            <person name="Jiang W."/>
            <person name="Fu Q."/>
            <person name="Fu X."/>
            <person name="Miao Y."/>
            <person name="Liu J."/>
            <person name="Yu Q."/>
            <person name="Li R."/>
            <person name="Liao H."/>
            <person name="Li X."/>
            <person name="Kong Y."/>
            <person name="Jiang Z."/>
            <person name="Chourrout D."/>
            <person name="Li R."/>
            <person name="Bao Z."/>
        </authorList>
    </citation>
    <scope>NUCLEOTIDE SEQUENCE [LARGE SCALE GENOMIC DNA]</scope>
    <source>
        <strain evidence="3 4">PY_sf001</strain>
    </source>
</reference>
<keyword evidence="2" id="KW-0732">Signal</keyword>
<organism evidence="3 4">
    <name type="scientific">Mizuhopecten yessoensis</name>
    <name type="common">Japanese scallop</name>
    <name type="synonym">Patinopecten yessoensis</name>
    <dbReference type="NCBI Taxonomy" id="6573"/>
    <lineage>
        <taxon>Eukaryota</taxon>
        <taxon>Metazoa</taxon>
        <taxon>Spiralia</taxon>
        <taxon>Lophotrochozoa</taxon>
        <taxon>Mollusca</taxon>
        <taxon>Bivalvia</taxon>
        <taxon>Autobranchia</taxon>
        <taxon>Pteriomorphia</taxon>
        <taxon>Pectinida</taxon>
        <taxon>Pectinoidea</taxon>
        <taxon>Pectinidae</taxon>
        <taxon>Mizuhopecten</taxon>
    </lineage>
</organism>
<feature type="transmembrane region" description="Helical" evidence="1">
    <location>
        <begin position="325"/>
        <end position="348"/>
    </location>
</feature>
<feature type="chain" id="PRO_5012803936" evidence="2">
    <location>
        <begin position="21"/>
        <end position="382"/>
    </location>
</feature>
<dbReference type="OrthoDB" id="10485319at2759"/>